<evidence type="ECO:0000256" key="3">
    <source>
        <dbReference type="ARBA" id="ARBA00023268"/>
    </source>
</evidence>
<dbReference type="InterPro" id="IPR018376">
    <property type="entry name" value="Enoyl-CoA_hyd/isom_CS"/>
</dbReference>
<dbReference type="OrthoDB" id="9807606at2"/>
<evidence type="ECO:0000256" key="4">
    <source>
        <dbReference type="RuleBase" id="RU003707"/>
    </source>
</evidence>
<evidence type="ECO:0000313" key="5">
    <source>
        <dbReference type="EMBL" id="SDO12705.1"/>
    </source>
</evidence>
<dbReference type="EMBL" id="FNIJ01000008">
    <property type="protein sequence ID" value="SDO12705.1"/>
    <property type="molecule type" value="Genomic_DNA"/>
</dbReference>
<dbReference type="CDD" id="cd06558">
    <property type="entry name" value="crotonase-like"/>
    <property type="match status" value="1"/>
</dbReference>
<dbReference type="GO" id="GO:0016853">
    <property type="term" value="F:isomerase activity"/>
    <property type="evidence" value="ECO:0007669"/>
    <property type="project" value="UniProtKB-KW"/>
</dbReference>
<dbReference type="PANTHER" id="PTHR23309">
    <property type="entry name" value="3-HYDROXYACYL-COA DEHYROGENASE"/>
    <property type="match status" value="1"/>
</dbReference>
<dbReference type="AlphaFoldDB" id="A0A1H0H0Q7"/>
<dbReference type="GO" id="GO:0016829">
    <property type="term" value="F:lyase activity"/>
    <property type="evidence" value="ECO:0007669"/>
    <property type="project" value="UniProtKB-KW"/>
</dbReference>
<keyword evidence="1" id="KW-0413">Isomerase</keyword>
<organism evidence="5 6">
    <name type="scientific">Pseudomonas jinjuensis</name>
    <dbReference type="NCBI Taxonomy" id="198616"/>
    <lineage>
        <taxon>Bacteria</taxon>
        <taxon>Pseudomonadati</taxon>
        <taxon>Pseudomonadota</taxon>
        <taxon>Gammaproteobacteria</taxon>
        <taxon>Pseudomonadales</taxon>
        <taxon>Pseudomonadaceae</taxon>
        <taxon>Pseudomonas</taxon>
    </lineage>
</organism>
<keyword evidence="3" id="KW-0511">Multifunctional enzyme</keyword>
<dbReference type="Gene3D" id="3.90.226.10">
    <property type="entry name" value="2-enoyl-CoA Hydratase, Chain A, domain 1"/>
    <property type="match status" value="1"/>
</dbReference>
<proteinExistence type="inferred from homology"/>
<dbReference type="STRING" id="198616.SAMN05216193_10815"/>
<accession>A0A1H0H0Q7</accession>
<evidence type="ECO:0000256" key="2">
    <source>
        <dbReference type="ARBA" id="ARBA00023239"/>
    </source>
</evidence>
<reference evidence="6" key="1">
    <citation type="submission" date="2016-10" db="EMBL/GenBank/DDBJ databases">
        <authorList>
            <person name="Varghese N."/>
            <person name="Submissions S."/>
        </authorList>
    </citation>
    <scope>NUCLEOTIDE SEQUENCE [LARGE SCALE GENOMIC DNA]</scope>
    <source>
        <strain evidence="6">JCM 21621</strain>
    </source>
</reference>
<dbReference type="SUPFAM" id="SSF52096">
    <property type="entry name" value="ClpP/crotonase"/>
    <property type="match status" value="1"/>
</dbReference>
<sequence>MTSPVQLSREGRVALIRIDNPPVNALGHAVRAGLMEAFAAAGSDPAIELVLLYCAGKTFIAGADIREFGQPPQAPILPELTSAIESCGKPSLAVLHGSALGGGLEVALACHYRIARRDARVGLPEVRLGLLPGAGGTQRLPRLTGVEKALEMIVGGAPIDAAEAQRCGILDGLFEGDPLEDGLAFAARLLAGEAGPRRTGQIAIPPVDAGLFDQWRERIRREQPEAFAPLRCIAAIEAAACLPLADGLRRERALFLECMQSPQREALVKKFFAEREAARARRTDRTTD</sequence>
<dbReference type="Proteomes" id="UP000242957">
    <property type="component" value="Unassembled WGS sequence"/>
</dbReference>
<dbReference type="InterPro" id="IPR001753">
    <property type="entry name" value="Enoyl-CoA_hydra/iso"/>
</dbReference>
<evidence type="ECO:0000256" key="1">
    <source>
        <dbReference type="ARBA" id="ARBA00023235"/>
    </source>
</evidence>
<dbReference type="Pfam" id="PF00378">
    <property type="entry name" value="ECH_1"/>
    <property type="match status" value="1"/>
</dbReference>
<evidence type="ECO:0000313" key="6">
    <source>
        <dbReference type="Proteomes" id="UP000242957"/>
    </source>
</evidence>
<keyword evidence="2" id="KW-0456">Lyase</keyword>
<keyword evidence="6" id="KW-1185">Reference proteome</keyword>
<dbReference type="InterPro" id="IPR029045">
    <property type="entry name" value="ClpP/crotonase-like_dom_sf"/>
</dbReference>
<name>A0A1H0H0Q7_9PSED</name>
<gene>
    <name evidence="5" type="ORF">SAMN05216193_10815</name>
</gene>
<comment type="similarity">
    <text evidence="4">Belongs to the enoyl-CoA hydratase/isomerase family.</text>
</comment>
<protein>
    <submittedName>
        <fullName evidence="5">3-hydroxyacyl-CoA dehydrogenase</fullName>
    </submittedName>
</protein>
<dbReference type="PROSITE" id="PS00166">
    <property type="entry name" value="ENOYL_COA_HYDRATASE"/>
    <property type="match status" value="1"/>
</dbReference>